<proteinExistence type="predicted"/>
<name>A0A1L8CFW0_9LACO</name>
<gene>
    <name evidence="1" type="ORF">FF306_00168</name>
</gene>
<accession>A0A1L8CFW0</accession>
<dbReference type="Proteomes" id="UP000186588">
    <property type="component" value="Unassembled WGS sequence"/>
</dbReference>
<evidence type="ECO:0000313" key="1">
    <source>
        <dbReference type="EMBL" id="GAT90075.1"/>
    </source>
</evidence>
<dbReference type="EMBL" id="BDDX01000001">
    <property type="protein sequence ID" value="GAT90075.1"/>
    <property type="molecule type" value="Genomic_DNA"/>
</dbReference>
<organism evidence="1 2">
    <name type="scientific">Apilactobacillus kunkeei</name>
    <dbReference type="NCBI Taxonomy" id="148814"/>
    <lineage>
        <taxon>Bacteria</taxon>
        <taxon>Bacillati</taxon>
        <taxon>Bacillota</taxon>
        <taxon>Bacilli</taxon>
        <taxon>Lactobacillales</taxon>
        <taxon>Lactobacillaceae</taxon>
        <taxon>Apilactobacillus</taxon>
    </lineage>
</organism>
<evidence type="ECO:0000313" key="2">
    <source>
        <dbReference type="Proteomes" id="UP000186588"/>
    </source>
</evidence>
<protein>
    <submittedName>
        <fullName evidence="1">Uncharacterized protein</fullName>
    </submittedName>
</protein>
<dbReference type="RefSeq" id="WP_094750433.1">
    <property type="nucleotide sequence ID" value="NZ_BDDX01000001.1"/>
</dbReference>
<reference evidence="1 2" key="1">
    <citation type="journal article" date="2016" name="Syst. Appl. Microbiol.">
        <title>Genomic characterization of a fructophilic bee symbiont Lactobacillus kunkeei reveals its niche-specific adaptation.</title>
        <authorList>
            <person name="Maeno S."/>
            <person name="Tanizawa Y."/>
            <person name="Kanesaki Y."/>
            <person name="Kubota E."/>
            <person name="Kumar H."/>
            <person name="Dicks L."/>
            <person name="Salminen S."/>
            <person name="Nakagawa J."/>
            <person name="Arita M."/>
            <person name="Endo A."/>
        </authorList>
    </citation>
    <scope>NUCLEOTIDE SEQUENCE [LARGE SCALE GENOMIC DNA]</scope>
    <source>
        <strain evidence="1 2">FF30-6</strain>
    </source>
</reference>
<comment type="caution">
    <text evidence="1">The sequence shown here is derived from an EMBL/GenBank/DDBJ whole genome shotgun (WGS) entry which is preliminary data.</text>
</comment>
<sequence length="59" mass="7307">MYKLKILKGNRWEWFKGNIYQISLVDSEDKASFFTEDEMRWFKVSYLDSPYDFDYEVYA</sequence>
<dbReference type="AlphaFoldDB" id="A0A1L8CFW0"/>